<reference evidence="3" key="1">
    <citation type="submission" date="2016-01" db="EMBL/GenBank/DDBJ databases">
        <authorList>
            <person name="Husnik F."/>
        </authorList>
    </citation>
    <scope>NUCLEOTIDE SEQUENCE [LARGE SCALE GENOMIC DNA]</scope>
</reference>
<comment type="similarity">
    <text evidence="1">Belongs to the UPF0161 family.</text>
</comment>
<dbReference type="HAMAP" id="MF_00386">
    <property type="entry name" value="UPF0161_YidD"/>
    <property type="match status" value="1"/>
</dbReference>
<evidence type="ECO:0000256" key="1">
    <source>
        <dbReference type="HAMAP-Rule" id="MF_00386"/>
    </source>
</evidence>
<dbReference type="AlphaFoldDB" id="A0A143WQU8"/>
<proteinExistence type="inferred from homology"/>
<organism evidence="2 3">
    <name type="scientific">Candidatus Gullanella endobia</name>
    <dbReference type="NCBI Taxonomy" id="1070130"/>
    <lineage>
        <taxon>Bacteria</taxon>
        <taxon>Pseudomonadati</taxon>
        <taxon>Pseudomonadota</taxon>
        <taxon>Gammaproteobacteria</taxon>
        <taxon>Enterobacterales</taxon>
        <taxon>Enterobacteriaceae</taxon>
        <taxon>Candidatus Gullanella</taxon>
    </lineage>
</organism>
<dbReference type="PATRIC" id="fig|1070130.3.peg.476"/>
<dbReference type="InterPro" id="IPR002696">
    <property type="entry name" value="Membr_insert_effic_factor_YidD"/>
</dbReference>
<dbReference type="STRING" id="1070130.FVIR_GE00293"/>
<keyword evidence="1" id="KW-0472">Membrane</keyword>
<dbReference type="NCBIfam" id="TIGR00278">
    <property type="entry name" value="membrane protein insertion efficiency factor YidD"/>
    <property type="match status" value="1"/>
</dbReference>
<dbReference type="PANTHER" id="PTHR33383:SF1">
    <property type="entry name" value="MEMBRANE PROTEIN INSERTION EFFICIENCY FACTOR-RELATED"/>
    <property type="match status" value="1"/>
</dbReference>
<gene>
    <name evidence="2" type="primary">yidD</name>
    <name evidence="2" type="ORF">FVIR_GE00293</name>
</gene>
<comment type="subcellular location">
    <subcellularLocation>
        <location evidence="1">Cell membrane</location>
        <topology evidence="1">Peripheral membrane protein</topology>
        <orientation evidence="1">Cytoplasmic side</orientation>
    </subcellularLocation>
</comment>
<evidence type="ECO:0000313" key="2">
    <source>
        <dbReference type="EMBL" id="CUX96156.1"/>
    </source>
</evidence>
<dbReference type="Pfam" id="PF01809">
    <property type="entry name" value="YidD"/>
    <property type="match status" value="1"/>
</dbReference>
<dbReference type="SMART" id="SM01234">
    <property type="entry name" value="Haemolytic"/>
    <property type="match status" value="1"/>
</dbReference>
<protein>
    <recommendedName>
        <fullName evidence="1">Putative membrane protein insertion efficiency factor</fullName>
    </recommendedName>
</protein>
<dbReference type="KEGG" id="ged:FVIR_GE00293"/>
<evidence type="ECO:0000313" key="3">
    <source>
        <dbReference type="Proteomes" id="UP000095665"/>
    </source>
</evidence>
<accession>A0A143WQU8</accession>
<dbReference type="EMBL" id="LN999832">
    <property type="protein sequence ID" value="CUX96156.1"/>
    <property type="molecule type" value="Genomic_DNA"/>
</dbReference>
<keyword evidence="3" id="KW-1185">Reference proteome</keyword>
<sequence>MAPLLSPVSRLIIWLIRGYQFTISILLKPHCRFQPTCSQYGIEAIGRHGILKGRWLILKRILKCYLLNPGGKNPVPTKKL</sequence>
<dbReference type="Proteomes" id="UP000095665">
    <property type="component" value="Chromosome I"/>
</dbReference>
<dbReference type="PANTHER" id="PTHR33383">
    <property type="entry name" value="MEMBRANE PROTEIN INSERTION EFFICIENCY FACTOR-RELATED"/>
    <property type="match status" value="1"/>
</dbReference>
<dbReference type="OrthoDB" id="9801753at2"/>
<comment type="function">
    <text evidence="1">Could be involved in insertion of integral membrane proteins into the membrane.</text>
</comment>
<name>A0A143WQU8_9ENTR</name>
<keyword evidence="1" id="KW-1003">Cell membrane</keyword>
<dbReference type="GO" id="GO:0005886">
    <property type="term" value="C:plasma membrane"/>
    <property type="evidence" value="ECO:0007669"/>
    <property type="project" value="UniProtKB-SubCell"/>
</dbReference>
<dbReference type="RefSeq" id="WP_067498027.1">
    <property type="nucleotide sequence ID" value="NZ_LN999832.1"/>
</dbReference>